<name>A0ABW2FC19_9BACL</name>
<proteinExistence type="predicted"/>
<organism evidence="5 6">
    <name type="scientific">Cohnella cellulosilytica</name>
    <dbReference type="NCBI Taxonomy" id="986710"/>
    <lineage>
        <taxon>Bacteria</taxon>
        <taxon>Bacillati</taxon>
        <taxon>Bacillota</taxon>
        <taxon>Bacilli</taxon>
        <taxon>Bacillales</taxon>
        <taxon>Paenibacillaceae</taxon>
        <taxon>Cohnella</taxon>
    </lineage>
</organism>
<dbReference type="Gene3D" id="3.90.180.10">
    <property type="entry name" value="Medium-chain alcohol dehydrogenases, catalytic domain"/>
    <property type="match status" value="1"/>
</dbReference>
<sequence length="346" mass="36893">MSLANVPAVMKSPVFAGQGRVEWVEKKVPNPRPGQLLLQSKANALCGSEKGFYLNGSEALTLGHEAAGVVVAAGTGTTTEIGARGVVFLMDFCGECRSCRLGYTNQCLHKRADMGFTHDGGYGSYMLVHENIFFPIDDDLSFTDATLLLDVMGTGGHAVRRARLARPDIESVLVAGAGPIGLALLAMSKLMLGKDVPVFMTDVTVYRLELAQKMGGIPIRADRASLAEELRKHGHSEVDAAFDSSGRTEARRQAMDVLGKRGALVCVGHGGGLSLDVSPDLIAAERAVLGSEYFAFAELAENAALLKEHLQALRPIITHRYPAGELQAAAELFFSGQCGKVVVEHE</sequence>
<dbReference type="Proteomes" id="UP001596378">
    <property type="component" value="Unassembled WGS sequence"/>
</dbReference>
<dbReference type="Gene3D" id="3.40.50.720">
    <property type="entry name" value="NAD(P)-binding Rossmann-like Domain"/>
    <property type="match status" value="1"/>
</dbReference>
<evidence type="ECO:0000313" key="6">
    <source>
        <dbReference type="Proteomes" id="UP001596378"/>
    </source>
</evidence>
<keyword evidence="6" id="KW-1185">Reference proteome</keyword>
<evidence type="ECO:0000259" key="4">
    <source>
        <dbReference type="SMART" id="SM00829"/>
    </source>
</evidence>
<dbReference type="RefSeq" id="WP_378053191.1">
    <property type="nucleotide sequence ID" value="NZ_JBHMDN010000073.1"/>
</dbReference>
<dbReference type="InterPro" id="IPR036291">
    <property type="entry name" value="NAD(P)-bd_dom_sf"/>
</dbReference>
<dbReference type="Pfam" id="PF00107">
    <property type="entry name" value="ADH_zinc_N"/>
    <property type="match status" value="1"/>
</dbReference>
<evidence type="ECO:0000256" key="2">
    <source>
        <dbReference type="ARBA" id="ARBA00022833"/>
    </source>
</evidence>
<comment type="caution">
    <text evidence="5">The sequence shown here is derived from an EMBL/GenBank/DDBJ whole genome shotgun (WGS) entry which is preliminary data.</text>
</comment>
<keyword evidence="2" id="KW-0862">Zinc</keyword>
<evidence type="ECO:0000256" key="3">
    <source>
        <dbReference type="ARBA" id="ARBA00023002"/>
    </source>
</evidence>
<accession>A0ABW2FC19</accession>
<dbReference type="EMBL" id="JBHTAI010000012">
    <property type="protein sequence ID" value="MFC7150816.1"/>
    <property type="molecule type" value="Genomic_DNA"/>
</dbReference>
<dbReference type="PANTHER" id="PTHR43401">
    <property type="entry name" value="L-THREONINE 3-DEHYDROGENASE"/>
    <property type="match status" value="1"/>
</dbReference>
<protein>
    <submittedName>
        <fullName evidence="5">Alcohol dehydrogenase catalytic domain-containing protein</fullName>
    </submittedName>
</protein>
<dbReference type="InterPro" id="IPR013154">
    <property type="entry name" value="ADH-like_N"/>
</dbReference>
<gene>
    <name evidence="5" type="ORF">ACFQMJ_19965</name>
</gene>
<dbReference type="SUPFAM" id="SSF51735">
    <property type="entry name" value="NAD(P)-binding Rossmann-fold domains"/>
    <property type="match status" value="1"/>
</dbReference>
<feature type="domain" description="Enoyl reductase (ER)" evidence="4">
    <location>
        <begin position="17"/>
        <end position="343"/>
    </location>
</feature>
<keyword evidence="3" id="KW-0560">Oxidoreductase</keyword>
<dbReference type="InterPro" id="IPR050129">
    <property type="entry name" value="Zn_alcohol_dh"/>
</dbReference>
<reference evidence="6" key="1">
    <citation type="journal article" date="2019" name="Int. J. Syst. Evol. Microbiol.">
        <title>The Global Catalogue of Microorganisms (GCM) 10K type strain sequencing project: providing services to taxonomists for standard genome sequencing and annotation.</title>
        <authorList>
            <consortium name="The Broad Institute Genomics Platform"/>
            <consortium name="The Broad Institute Genome Sequencing Center for Infectious Disease"/>
            <person name="Wu L."/>
            <person name="Ma J."/>
        </authorList>
    </citation>
    <scope>NUCLEOTIDE SEQUENCE [LARGE SCALE GENOMIC DNA]</scope>
    <source>
        <strain evidence="6">KCTC 12907</strain>
    </source>
</reference>
<evidence type="ECO:0000256" key="1">
    <source>
        <dbReference type="ARBA" id="ARBA00022723"/>
    </source>
</evidence>
<evidence type="ECO:0000313" key="5">
    <source>
        <dbReference type="EMBL" id="MFC7150816.1"/>
    </source>
</evidence>
<dbReference type="InterPro" id="IPR011032">
    <property type="entry name" value="GroES-like_sf"/>
</dbReference>
<dbReference type="InterPro" id="IPR020843">
    <property type="entry name" value="ER"/>
</dbReference>
<dbReference type="PANTHER" id="PTHR43401:SF2">
    <property type="entry name" value="L-THREONINE 3-DEHYDROGENASE"/>
    <property type="match status" value="1"/>
</dbReference>
<keyword evidence="1" id="KW-0479">Metal-binding</keyword>
<dbReference type="Pfam" id="PF08240">
    <property type="entry name" value="ADH_N"/>
    <property type="match status" value="1"/>
</dbReference>
<dbReference type="SMART" id="SM00829">
    <property type="entry name" value="PKS_ER"/>
    <property type="match status" value="1"/>
</dbReference>
<dbReference type="SUPFAM" id="SSF50129">
    <property type="entry name" value="GroES-like"/>
    <property type="match status" value="1"/>
</dbReference>
<dbReference type="InterPro" id="IPR013149">
    <property type="entry name" value="ADH-like_C"/>
</dbReference>